<evidence type="ECO:0000256" key="1">
    <source>
        <dbReference type="SAM" id="MobiDB-lite"/>
    </source>
</evidence>
<evidence type="ECO:0000313" key="3">
    <source>
        <dbReference type="EMBL" id="MBB2957208.1"/>
    </source>
</evidence>
<dbReference type="EMBL" id="JACHWJ010000001">
    <property type="protein sequence ID" value="MBB2957208.1"/>
    <property type="molecule type" value="Genomic_DNA"/>
</dbReference>
<accession>A0A7W4UN40</accession>
<organism evidence="3 4">
    <name type="scientific">Pseudoclavibacter helvolus</name>
    <dbReference type="NCBI Taxonomy" id="255205"/>
    <lineage>
        <taxon>Bacteria</taxon>
        <taxon>Bacillati</taxon>
        <taxon>Actinomycetota</taxon>
        <taxon>Actinomycetes</taxon>
        <taxon>Micrococcales</taxon>
        <taxon>Microbacteriaceae</taxon>
        <taxon>Pseudoclavibacter</taxon>
    </lineage>
</organism>
<feature type="compositionally biased region" description="Basic and acidic residues" evidence="1">
    <location>
        <begin position="11"/>
        <end position="21"/>
    </location>
</feature>
<feature type="compositionally biased region" description="Polar residues" evidence="1">
    <location>
        <begin position="1"/>
        <end position="10"/>
    </location>
</feature>
<keyword evidence="2" id="KW-0812">Transmembrane</keyword>
<dbReference type="Pfam" id="PF19853">
    <property type="entry name" value="DUF6328"/>
    <property type="match status" value="1"/>
</dbReference>
<feature type="transmembrane region" description="Helical" evidence="2">
    <location>
        <begin position="100"/>
        <end position="129"/>
    </location>
</feature>
<feature type="transmembrane region" description="Helical" evidence="2">
    <location>
        <begin position="65"/>
        <end position="88"/>
    </location>
</feature>
<keyword evidence="2" id="KW-1133">Transmembrane helix</keyword>
<keyword evidence="2" id="KW-0472">Membrane</keyword>
<name>A0A7W4UN40_9MICO</name>
<feature type="transmembrane region" description="Helical" evidence="2">
    <location>
        <begin position="135"/>
        <end position="154"/>
    </location>
</feature>
<gene>
    <name evidence="3" type="ORF">FHX72_001320</name>
</gene>
<feature type="region of interest" description="Disordered" evidence="1">
    <location>
        <begin position="1"/>
        <end position="21"/>
    </location>
</feature>
<dbReference type="Proteomes" id="UP000545286">
    <property type="component" value="Unassembled WGS sequence"/>
</dbReference>
<proteinExistence type="predicted"/>
<evidence type="ECO:0008006" key="5">
    <source>
        <dbReference type="Google" id="ProtNLM"/>
    </source>
</evidence>
<protein>
    <recommendedName>
        <fullName evidence="5">Sodium:proton antiporter</fullName>
    </recommendedName>
</protein>
<keyword evidence="4" id="KW-1185">Reference proteome</keyword>
<dbReference type="RefSeq" id="WP_183623752.1">
    <property type="nucleotide sequence ID" value="NZ_JACHWJ010000001.1"/>
</dbReference>
<evidence type="ECO:0000256" key="2">
    <source>
        <dbReference type="SAM" id="Phobius"/>
    </source>
</evidence>
<dbReference type="AlphaFoldDB" id="A0A7W4UN40"/>
<dbReference type="InterPro" id="IPR046291">
    <property type="entry name" value="DUF6328"/>
</dbReference>
<comment type="caution">
    <text evidence="3">The sequence shown here is derived from an EMBL/GenBank/DDBJ whole genome shotgun (WGS) entry which is preliminary data.</text>
</comment>
<sequence>MADNEVTTTPDDGRHETPNERYDRNWNELMQEFRVLQTGTQIMAGFLLTLPFQQRFTELGPFDHVLYLCLVIFAVLVTLFALAPVLLHRLLFQEHAKAQLVHAASVILIVCLVAASLLFVGIVLFVFDFVVSPTAGLWAGGGVAALAVLLWTVGPRWLRRARDRAALGYPSANSSKR</sequence>
<reference evidence="3 4" key="1">
    <citation type="submission" date="2020-08" db="EMBL/GenBank/DDBJ databases">
        <title>Sequencing the genomes of 1000 actinobacteria strains.</title>
        <authorList>
            <person name="Klenk H.-P."/>
        </authorList>
    </citation>
    <scope>NUCLEOTIDE SEQUENCE [LARGE SCALE GENOMIC DNA]</scope>
    <source>
        <strain evidence="3 4">DSM 20419</strain>
    </source>
</reference>
<evidence type="ECO:0000313" key="4">
    <source>
        <dbReference type="Proteomes" id="UP000545286"/>
    </source>
</evidence>